<dbReference type="GeneID" id="48850187"/>
<dbReference type="InterPro" id="IPR051803">
    <property type="entry name" value="TA_system_RelE-like_toxin"/>
</dbReference>
<dbReference type="RefSeq" id="WP_011148093.1">
    <property type="nucleotide sequence ID" value="NZ_CAWLTM010000090.1"/>
</dbReference>
<name>A0A022PII9_9GAMM</name>
<keyword evidence="4" id="KW-1185">Reference proteome</keyword>
<dbReference type="Proteomes" id="UP000023464">
    <property type="component" value="Unassembled WGS sequence"/>
</dbReference>
<comment type="similarity">
    <text evidence="1">Belongs to the RelE toxin family.</text>
</comment>
<proteinExistence type="inferred from homology"/>
<reference evidence="3 4" key="1">
    <citation type="submission" date="2014-03" db="EMBL/GenBank/DDBJ databases">
        <title>Draft Genome of Photorhabdus luminescens BA1, an Egyptian Isolate.</title>
        <authorList>
            <person name="Ghazal S."/>
            <person name="Hurst S.G.IV."/>
            <person name="Morris K."/>
            <person name="Thomas K."/>
            <person name="Tisa L.S."/>
        </authorList>
    </citation>
    <scope>NUCLEOTIDE SEQUENCE [LARGE SCALE GENOMIC DNA]</scope>
    <source>
        <strain evidence="3 4">BA1</strain>
    </source>
</reference>
<comment type="caution">
    <text evidence="3">The sequence shown here is derived from an EMBL/GenBank/DDBJ whole genome shotgun (WGS) entry which is preliminary data.</text>
</comment>
<organism evidence="3 4">
    <name type="scientific">Photorhabdus aegyptia</name>
    <dbReference type="NCBI Taxonomy" id="2805098"/>
    <lineage>
        <taxon>Bacteria</taxon>
        <taxon>Pseudomonadati</taxon>
        <taxon>Pseudomonadota</taxon>
        <taxon>Gammaproteobacteria</taxon>
        <taxon>Enterobacterales</taxon>
        <taxon>Morganellaceae</taxon>
        <taxon>Photorhabdus</taxon>
    </lineage>
</organism>
<keyword evidence="2" id="KW-1277">Toxin-antitoxin system</keyword>
<accession>A0A022PII9</accession>
<dbReference type="EMBL" id="JFGV01000025">
    <property type="protein sequence ID" value="EYU15441.1"/>
    <property type="molecule type" value="Genomic_DNA"/>
</dbReference>
<dbReference type="Gene3D" id="3.30.2310.20">
    <property type="entry name" value="RelE-like"/>
    <property type="match status" value="1"/>
</dbReference>
<dbReference type="AlphaFoldDB" id="A0A022PII9"/>
<sequence length="91" mass="10949">MEVYWTLKAQNDLERIYHFACQYSKSHANNVLDHLIISTTDLALQPKIGIPQPRYKPREVRKVLFSDYEVHYEISNDTIYIVDLWHTRENR</sequence>
<protein>
    <submittedName>
        <fullName evidence="3">Plasmid stabilization system protein</fullName>
    </submittedName>
</protein>
<evidence type="ECO:0000256" key="2">
    <source>
        <dbReference type="ARBA" id="ARBA00022649"/>
    </source>
</evidence>
<evidence type="ECO:0000256" key="1">
    <source>
        <dbReference type="ARBA" id="ARBA00006226"/>
    </source>
</evidence>
<evidence type="ECO:0000313" key="4">
    <source>
        <dbReference type="Proteomes" id="UP000023464"/>
    </source>
</evidence>
<dbReference type="InterPro" id="IPR035093">
    <property type="entry name" value="RelE/ParE_toxin_dom_sf"/>
</dbReference>
<dbReference type="PANTHER" id="PTHR33755">
    <property type="entry name" value="TOXIN PARE1-RELATED"/>
    <property type="match status" value="1"/>
</dbReference>
<dbReference type="InterPro" id="IPR007712">
    <property type="entry name" value="RelE/ParE_toxin"/>
</dbReference>
<gene>
    <name evidence="3" type="ORF">BA1DRAFT_01994</name>
</gene>
<dbReference type="PANTHER" id="PTHR33755:SF7">
    <property type="entry name" value="TOXIN MODULE OF TOXIN-ANTITOXIN SYSTEM RELE_STBE FAMILY"/>
    <property type="match status" value="1"/>
</dbReference>
<evidence type="ECO:0000313" key="3">
    <source>
        <dbReference type="EMBL" id="EYU15441.1"/>
    </source>
</evidence>
<dbReference type="Pfam" id="PF05016">
    <property type="entry name" value="ParE_toxin"/>
    <property type="match status" value="1"/>
</dbReference>